<keyword evidence="1" id="KW-0812">Transmembrane</keyword>
<keyword evidence="1" id="KW-0472">Membrane</keyword>
<organism evidence="2 3">
    <name type="scientific">Reticulomyxa filosa</name>
    <dbReference type="NCBI Taxonomy" id="46433"/>
    <lineage>
        <taxon>Eukaryota</taxon>
        <taxon>Sar</taxon>
        <taxon>Rhizaria</taxon>
        <taxon>Retaria</taxon>
        <taxon>Foraminifera</taxon>
        <taxon>Monothalamids</taxon>
        <taxon>Reticulomyxidae</taxon>
        <taxon>Reticulomyxa</taxon>
    </lineage>
</organism>
<name>X6P0A3_RETFI</name>
<dbReference type="EMBL" id="ASPP01004774">
    <property type="protein sequence ID" value="ETO31671.1"/>
    <property type="molecule type" value="Genomic_DNA"/>
</dbReference>
<accession>X6P0A3</accession>
<reference evidence="2 3" key="1">
    <citation type="journal article" date="2013" name="Curr. Biol.">
        <title>The Genome of the Foraminiferan Reticulomyxa filosa.</title>
        <authorList>
            <person name="Glockner G."/>
            <person name="Hulsmann N."/>
            <person name="Schleicher M."/>
            <person name="Noegel A.A."/>
            <person name="Eichinger L."/>
            <person name="Gallinger C."/>
            <person name="Pawlowski J."/>
            <person name="Sierra R."/>
            <person name="Euteneuer U."/>
            <person name="Pillet L."/>
            <person name="Moustafa A."/>
            <person name="Platzer M."/>
            <person name="Groth M."/>
            <person name="Szafranski K."/>
            <person name="Schliwa M."/>
        </authorList>
    </citation>
    <scope>NUCLEOTIDE SEQUENCE [LARGE SCALE GENOMIC DNA]</scope>
</reference>
<dbReference type="AlphaFoldDB" id="X6P0A3"/>
<keyword evidence="1" id="KW-1133">Transmembrane helix</keyword>
<dbReference type="Proteomes" id="UP000023152">
    <property type="component" value="Unassembled WGS sequence"/>
</dbReference>
<protein>
    <submittedName>
        <fullName evidence="2">Uncharacterized protein</fullName>
    </submittedName>
</protein>
<evidence type="ECO:0000313" key="3">
    <source>
        <dbReference type="Proteomes" id="UP000023152"/>
    </source>
</evidence>
<comment type="caution">
    <text evidence="2">The sequence shown here is derived from an EMBL/GenBank/DDBJ whole genome shotgun (WGS) entry which is preliminary data.</text>
</comment>
<keyword evidence="3" id="KW-1185">Reference proteome</keyword>
<evidence type="ECO:0000256" key="1">
    <source>
        <dbReference type="SAM" id="Phobius"/>
    </source>
</evidence>
<proteinExistence type="predicted"/>
<gene>
    <name evidence="2" type="ORF">RFI_05448</name>
</gene>
<sequence length="207" mass="23875">MTFLWKRKSFPFLEKVLEHYECGLALLSSNNQTNQKYTTWNSLLKDSFSNALLYKTATVTKKERIESVKPKIMISFGKKGAIIAAQKIFLFIVALLTLATFSLTLCIFTVREDTNFLLFVPKIFDRIPFSKLKINFIILPFIHRSKLIVYNSHIVAKRHYKPSPSIFSNKFMNKAILNQIAKGYSTTHNRRLANFDDGTPVDKNDVN</sequence>
<feature type="transmembrane region" description="Helical" evidence="1">
    <location>
        <begin position="88"/>
        <end position="110"/>
    </location>
</feature>
<evidence type="ECO:0000313" key="2">
    <source>
        <dbReference type="EMBL" id="ETO31671.1"/>
    </source>
</evidence>